<sequence>MNTKIAAVEDAIRVKEINSIDLISLIFAIFSPRSIQFIIIIVVLFNIFSYFKPLNRFKSKNKHLKLFKVSKII</sequence>
<name>A0A2A2H692_METBR</name>
<keyword evidence="1" id="KW-1133">Transmembrane helix</keyword>
<dbReference type="AlphaFoldDB" id="A0A2A2H692"/>
<organism evidence="2 3">
    <name type="scientific">Methanobacterium bryantii</name>
    <dbReference type="NCBI Taxonomy" id="2161"/>
    <lineage>
        <taxon>Archaea</taxon>
        <taxon>Methanobacteriati</taxon>
        <taxon>Methanobacteriota</taxon>
        <taxon>Methanomada group</taxon>
        <taxon>Methanobacteria</taxon>
        <taxon>Methanobacteriales</taxon>
        <taxon>Methanobacteriaceae</taxon>
        <taxon>Methanobacterium</taxon>
    </lineage>
</organism>
<accession>A0A2A2H692</accession>
<dbReference type="Proteomes" id="UP000217784">
    <property type="component" value="Unassembled WGS sequence"/>
</dbReference>
<evidence type="ECO:0000256" key="1">
    <source>
        <dbReference type="SAM" id="Phobius"/>
    </source>
</evidence>
<feature type="transmembrane region" description="Helical" evidence="1">
    <location>
        <begin position="34"/>
        <end position="51"/>
    </location>
</feature>
<gene>
    <name evidence="2" type="ORF">ASJ80_11855</name>
</gene>
<evidence type="ECO:0000313" key="2">
    <source>
        <dbReference type="EMBL" id="PAV04991.1"/>
    </source>
</evidence>
<evidence type="ECO:0000313" key="3">
    <source>
        <dbReference type="Proteomes" id="UP000217784"/>
    </source>
</evidence>
<keyword evidence="1" id="KW-0472">Membrane</keyword>
<dbReference type="EMBL" id="LMVM01000012">
    <property type="protein sequence ID" value="PAV04991.1"/>
    <property type="molecule type" value="Genomic_DNA"/>
</dbReference>
<reference evidence="2 3" key="1">
    <citation type="journal article" date="2017" name="BMC Genomics">
        <title>Genomic analysis of methanogenic archaea reveals a shift towards energy conservation.</title>
        <authorList>
            <person name="Gilmore S.P."/>
            <person name="Henske J.K."/>
            <person name="Sexton J.A."/>
            <person name="Solomon K.V."/>
            <person name="Seppala S."/>
            <person name="Yoo J.I."/>
            <person name="Huyett L.M."/>
            <person name="Pressman A."/>
            <person name="Cogan J.Z."/>
            <person name="Kivenson V."/>
            <person name="Peng X."/>
            <person name="Tan Y."/>
            <person name="Valentine D.L."/>
            <person name="O'Malley M.A."/>
        </authorList>
    </citation>
    <scope>NUCLEOTIDE SEQUENCE [LARGE SCALE GENOMIC DNA]</scope>
    <source>
        <strain evidence="2 3">M.o.H.</strain>
    </source>
</reference>
<protein>
    <submittedName>
        <fullName evidence="2">Uncharacterized protein</fullName>
    </submittedName>
</protein>
<keyword evidence="3" id="KW-1185">Reference proteome</keyword>
<keyword evidence="1" id="KW-0812">Transmembrane</keyword>
<comment type="caution">
    <text evidence="2">The sequence shown here is derived from an EMBL/GenBank/DDBJ whole genome shotgun (WGS) entry which is preliminary data.</text>
</comment>
<proteinExistence type="predicted"/>